<dbReference type="GO" id="GO:0046656">
    <property type="term" value="P:folic acid biosynthetic process"/>
    <property type="evidence" value="ECO:0007669"/>
    <property type="project" value="UniProtKB-KW"/>
</dbReference>
<dbReference type="PANTHER" id="PTHR43071">
    <property type="entry name" value="2-AMINO-4-HYDROXY-6-HYDROXYMETHYLDIHYDROPTERIDINE PYROPHOSPHOKINASE"/>
    <property type="match status" value="1"/>
</dbReference>
<dbReference type="CDD" id="cd00483">
    <property type="entry name" value="HPPK"/>
    <property type="match status" value="1"/>
</dbReference>
<evidence type="ECO:0000256" key="8">
    <source>
        <dbReference type="ARBA" id="ARBA00022840"/>
    </source>
</evidence>
<dbReference type="EC" id="2.7.6.3" evidence="3"/>
<evidence type="ECO:0000256" key="7">
    <source>
        <dbReference type="ARBA" id="ARBA00022777"/>
    </source>
</evidence>
<feature type="domain" description="7,8-dihydro-6-hydroxymethylpterin-pyrophosphokinase" evidence="13">
    <location>
        <begin position="89"/>
        <end position="100"/>
    </location>
</feature>
<dbReference type="Proteomes" id="UP000245627">
    <property type="component" value="Unassembled WGS sequence"/>
</dbReference>
<keyword evidence="6" id="KW-0547">Nucleotide-binding</keyword>
<dbReference type="NCBIfam" id="TIGR01498">
    <property type="entry name" value="folK"/>
    <property type="match status" value="1"/>
</dbReference>
<comment type="function">
    <text evidence="10">Catalyzes the transfer of pyrophosphate from adenosine triphosphate (ATP) to 6-hydroxymethyl-7,8-dihydropterin, an enzymatic step in folate biosynthesis pathway.</text>
</comment>
<comment type="pathway">
    <text evidence="1">Cofactor biosynthesis; tetrahydrofolate biosynthesis; 2-amino-4-hydroxy-6-hydroxymethyl-7,8-dihydropteridine diphosphate from 7,8-dihydroneopterin triphosphate: step 4/4.</text>
</comment>
<name>A0A2T8HLW2_9SPHI</name>
<evidence type="ECO:0000256" key="11">
    <source>
        <dbReference type="ARBA" id="ARBA00029766"/>
    </source>
</evidence>
<proteinExistence type="inferred from homology"/>
<sequence length="163" mass="18446">MKLNSAYLLLGANLGNPAQQLHSALSEIEIQIGKIQERSSVYESAAWGLVEQPAFLNQVLRVDTTLSAIELLRSCQQIENKLGRVREIKWGARIIDIDILYFNRDVIDEVDLNIPHPYISERNFTLIPLVEIAPNYIHPILNQSNSELLETCSDQSSVSQPYE</sequence>
<evidence type="ECO:0000313" key="15">
    <source>
        <dbReference type="Proteomes" id="UP000245627"/>
    </source>
</evidence>
<dbReference type="UniPathway" id="UPA00077">
    <property type="reaction ID" value="UER00155"/>
</dbReference>
<evidence type="ECO:0000313" key="14">
    <source>
        <dbReference type="EMBL" id="PVH26427.1"/>
    </source>
</evidence>
<dbReference type="GO" id="GO:0046654">
    <property type="term" value="P:tetrahydrofolate biosynthetic process"/>
    <property type="evidence" value="ECO:0007669"/>
    <property type="project" value="UniProtKB-UniPathway"/>
</dbReference>
<dbReference type="RefSeq" id="WP_116774293.1">
    <property type="nucleotide sequence ID" value="NZ_QDKG01000001.1"/>
</dbReference>
<keyword evidence="5" id="KW-0808">Transferase</keyword>
<dbReference type="AlphaFoldDB" id="A0A2T8HLW2"/>
<comment type="similarity">
    <text evidence="2">Belongs to the HPPK family.</text>
</comment>
<dbReference type="Pfam" id="PF01288">
    <property type="entry name" value="HPPK"/>
    <property type="match status" value="1"/>
</dbReference>
<dbReference type="OrthoDB" id="9808041at2"/>
<evidence type="ECO:0000256" key="5">
    <source>
        <dbReference type="ARBA" id="ARBA00022679"/>
    </source>
</evidence>
<comment type="caution">
    <text evidence="14">The sequence shown here is derived from an EMBL/GenBank/DDBJ whole genome shotgun (WGS) entry which is preliminary data.</text>
</comment>
<gene>
    <name evidence="14" type="primary">folK</name>
    <name evidence="14" type="ORF">DC487_02075</name>
</gene>
<dbReference type="GO" id="GO:0016301">
    <property type="term" value="F:kinase activity"/>
    <property type="evidence" value="ECO:0007669"/>
    <property type="project" value="UniProtKB-KW"/>
</dbReference>
<keyword evidence="9" id="KW-0289">Folate biosynthesis</keyword>
<keyword evidence="15" id="KW-1185">Reference proteome</keyword>
<evidence type="ECO:0000256" key="6">
    <source>
        <dbReference type="ARBA" id="ARBA00022741"/>
    </source>
</evidence>
<dbReference type="InterPro" id="IPR000550">
    <property type="entry name" value="Hppk"/>
</dbReference>
<dbReference type="GO" id="GO:0005524">
    <property type="term" value="F:ATP binding"/>
    <property type="evidence" value="ECO:0007669"/>
    <property type="project" value="UniProtKB-KW"/>
</dbReference>
<dbReference type="SUPFAM" id="SSF55083">
    <property type="entry name" value="6-hydroxymethyl-7,8-dihydropterin pyrophosphokinase, HPPK"/>
    <property type="match status" value="1"/>
</dbReference>
<dbReference type="PANTHER" id="PTHR43071:SF1">
    <property type="entry name" value="2-AMINO-4-HYDROXY-6-HYDROXYMETHYLDIHYDROPTERIDINE PYROPHOSPHOKINASE"/>
    <property type="match status" value="1"/>
</dbReference>
<evidence type="ECO:0000256" key="3">
    <source>
        <dbReference type="ARBA" id="ARBA00013253"/>
    </source>
</evidence>
<evidence type="ECO:0000256" key="2">
    <source>
        <dbReference type="ARBA" id="ARBA00005810"/>
    </source>
</evidence>
<dbReference type="Gene3D" id="3.30.70.560">
    <property type="entry name" value="7,8-Dihydro-6-hydroxymethylpterin-pyrophosphokinase HPPK"/>
    <property type="match status" value="1"/>
</dbReference>
<evidence type="ECO:0000256" key="1">
    <source>
        <dbReference type="ARBA" id="ARBA00005051"/>
    </source>
</evidence>
<dbReference type="InterPro" id="IPR035907">
    <property type="entry name" value="Hppk_sf"/>
</dbReference>
<organism evidence="14 15">
    <name type="scientific">Sphingobacterium corticibacter</name>
    <dbReference type="NCBI Taxonomy" id="2171749"/>
    <lineage>
        <taxon>Bacteria</taxon>
        <taxon>Pseudomonadati</taxon>
        <taxon>Bacteroidota</taxon>
        <taxon>Sphingobacteriia</taxon>
        <taxon>Sphingobacteriales</taxon>
        <taxon>Sphingobacteriaceae</taxon>
        <taxon>Sphingobacterium</taxon>
    </lineage>
</organism>
<evidence type="ECO:0000256" key="10">
    <source>
        <dbReference type="ARBA" id="ARBA00029409"/>
    </source>
</evidence>
<evidence type="ECO:0000259" key="13">
    <source>
        <dbReference type="PROSITE" id="PS00794"/>
    </source>
</evidence>
<protein>
    <recommendedName>
        <fullName evidence="4">2-amino-4-hydroxy-6-hydroxymethyldihydropteridine pyrophosphokinase</fullName>
        <ecNumber evidence="3">2.7.6.3</ecNumber>
    </recommendedName>
    <alternativeName>
        <fullName evidence="11">6-hydroxymethyl-7,8-dihydropterin pyrophosphokinase</fullName>
    </alternativeName>
    <alternativeName>
        <fullName evidence="12">7,8-dihydro-6-hydroxymethylpterin-pyrophosphokinase</fullName>
    </alternativeName>
</protein>
<accession>A0A2T8HLW2</accession>
<dbReference type="EMBL" id="QDKG01000001">
    <property type="protein sequence ID" value="PVH26427.1"/>
    <property type="molecule type" value="Genomic_DNA"/>
</dbReference>
<evidence type="ECO:0000256" key="12">
    <source>
        <dbReference type="ARBA" id="ARBA00033413"/>
    </source>
</evidence>
<keyword evidence="7 14" id="KW-0418">Kinase</keyword>
<keyword evidence="8" id="KW-0067">ATP-binding</keyword>
<reference evidence="14 15" key="1">
    <citation type="submission" date="2018-04" db="EMBL/GenBank/DDBJ databases">
        <title>Sphingobacterium cortibacter sp. nov.</title>
        <authorList>
            <person name="Li Y."/>
        </authorList>
    </citation>
    <scope>NUCLEOTIDE SEQUENCE [LARGE SCALE GENOMIC DNA]</scope>
    <source>
        <strain evidence="14 15">2c-3</strain>
    </source>
</reference>
<evidence type="ECO:0000256" key="9">
    <source>
        <dbReference type="ARBA" id="ARBA00022909"/>
    </source>
</evidence>
<evidence type="ECO:0000256" key="4">
    <source>
        <dbReference type="ARBA" id="ARBA00016218"/>
    </source>
</evidence>
<dbReference type="GO" id="GO:0003848">
    <property type="term" value="F:2-amino-4-hydroxy-6-hydroxymethyldihydropteridine diphosphokinase activity"/>
    <property type="evidence" value="ECO:0007669"/>
    <property type="project" value="UniProtKB-EC"/>
</dbReference>
<dbReference type="PROSITE" id="PS00794">
    <property type="entry name" value="HPPK"/>
    <property type="match status" value="1"/>
</dbReference>